<dbReference type="AlphaFoldDB" id="A0A388KHZ2"/>
<name>A0A388KHZ2_CHABU</name>
<dbReference type="Gramene" id="GBG69680">
    <property type="protein sequence ID" value="GBG69680"/>
    <property type="gene ID" value="CBR_g4510"/>
</dbReference>
<evidence type="ECO:0000256" key="1">
    <source>
        <dbReference type="SAM" id="MobiDB-lite"/>
    </source>
</evidence>
<feature type="region of interest" description="Disordered" evidence="1">
    <location>
        <begin position="316"/>
        <end position="339"/>
    </location>
</feature>
<feature type="region of interest" description="Disordered" evidence="1">
    <location>
        <begin position="94"/>
        <end position="150"/>
    </location>
</feature>
<feature type="compositionally biased region" description="Basic residues" evidence="1">
    <location>
        <begin position="652"/>
        <end position="664"/>
    </location>
</feature>
<organism evidence="2 3">
    <name type="scientific">Chara braunii</name>
    <name type="common">Braun's stonewort</name>
    <dbReference type="NCBI Taxonomy" id="69332"/>
    <lineage>
        <taxon>Eukaryota</taxon>
        <taxon>Viridiplantae</taxon>
        <taxon>Streptophyta</taxon>
        <taxon>Charophyceae</taxon>
        <taxon>Charales</taxon>
        <taxon>Characeae</taxon>
        <taxon>Chara</taxon>
    </lineage>
</organism>
<sequence>MFPKVAKLVEITANTRLLALQSGGGGLVLPWTQDESILDVEGGLEVDAVCKGVDHSIPEEDRDAQAQLWRRDACGSRPLPPVEDVFGVLAATLRPYPRDDSSGDEREEANEGFRPCSAGAARRAEDDNDSWSDPGEVRRRSGGKDLFEDTTRGRFGVEGCWDGSGNPLVELIPHTSSSIVHRAEEDIAGMRGAHHRQGPTGSGEDLEGRGGGGAEIGDAGHDRPTNDNRAIGTGDVARGVAWSLGDIGTLGALPGSSMGHAEQFDDAHHEGVPQDEAVGGGDHALESAFMRDFMAELEATLPSMMEGESIVARRADDEDVRPRPQTVHMGVPAPDTEEERMAREAREDEEEAARAKALADAEPHTQAMARDMEAMLQLETGGEGLRGDVAEDDRLEAAAHISHAAREIDDDAPLPDIDSAPIVPPPPDGDVDAVAVAHDREAHGETVVQSTLAEDDAAQAVTPQIVDGVDTALLGDLGAVPGGDVQDEEAVGSPAAVGGDAETGEDKVREVHGDVGAPSTIPEQPRGSLMFGAMTVDEFCACLATDLTETRRGVRIGSKKGKALLPRVQSVSWGPASPTPPSDASVAVGALGVGAAQSPPSVARDHGTRPSAPTSAVGRPRERGQATAGAVASLLGRTDIPWSNTRRSTAGTRKRQPGLGRRHSSTSSTREVHAAGFEHRGGSGAEVEGAGGRGSAVPGARVSTHGLREVSQILGADVLGPPRTQRPLPRRASRLDGETTGSEGLEMMRGRCRTDTLLAASQREMRLDGVTVVDDDHTDAAAEEADREEDLSIHEARLATLERGERRGTSPRTRPGRH</sequence>
<gene>
    <name evidence="2" type="ORF">CBR_g4510</name>
</gene>
<feature type="compositionally biased region" description="Polar residues" evidence="1">
    <location>
        <begin position="641"/>
        <end position="651"/>
    </location>
</feature>
<evidence type="ECO:0000313" key="3">
    <source>
        <dbReference type="Proteomes" id="UP000265515"/>
    </source>
</evidence>
<feature type="region of interest" description="Disordered" evidence="1">
    <location>
        <begin position="191"/>
        <end position="232"/>
    </location>
</feature>
<proteinExistence type="predicted"/>
<feature type="region of interest" description="Disordered" evidence="1">
    <location>
        <begin position="596"/>
        <end position="629"/>
    </location>
</feature>
<comment type="caution">
    <text evidence="2">The sequence shown here is derived from an EMBL/GenBank/DDBJ whole genome shotgun (WGS) entry which is preliminary data.</text>
</comment>
<dbReference type="Proteomes" id="UP000265515">
    <property type="component" value="Unassembled WGS sequence"/>
</dbReference>
<feature type="region of interest" description="Disordered" evidence="1">
    <location>
        <begin position="718"/>
        <end position="742"/>
    </location>
</feature>
<feature type="region of interest" description="Disordered" evidence="1">
    <location>
        <begin position="641"/>
        <end position="700"/>
    </location>
</feature>
<feature type="compositionally biased region" description="Basic and acidic residues" evidence="1">
    <location>
        <begin position="790"/>
        <end position="808"/>
    </location>
</feature>
<feature type="region of interest" description="Disordered" evidence="1">
    <location>
        <begin position="774"/>
        <end position="818"/>
    </location>
</feature>
<evidence type="ECO:0000313" key="2">
    <source>
        <dbReference type="EMBL" id="GBG69680.1"/>
    </source>
</evidence>
<reference evidence="2 3" key="1">
    <citation type="journal article" date="2018" name="Cell">
        <title>The Chara Genome: Secondary Complexity and Implications for Plant Terrestrialization.</title>
        <authorList>
            <person name="Nishiyama T."/>
            <person name="Sakayama H."/>
            <person name="Vries J.D."/>
            <person name="Buschmann H."/>
            <person name="Saint-Marcoux D."/>
            <person name="Ullrich K.K."/>
            <person name="Haas F.B."/>
            <person name="Vanderstraeten L."/>
            <person name="Becker D."/>
            <person name="Lang D."/>
            <person name="Vosolsobe S."/>
            <person name="Rombauts S."/>
            <person name="Wilhelmsson P.K.I."/>
            <person name="Janitza P."/>
            <person name="Kern R."/>
            <person name="Heyl A."/>
            <person name="Rumpler F."/>
            <person name="Villalobos L.I.A.C."/>
            <person name="Clay J.M."/>
            <person name="Skokan R."/>
            <person name="Toyoda A."/>
            <person name="Suzuki Y."/>
            <person name="Kagoshima H."/>
            <person name="Schijlen E."/>
            <person name="Tajeshwar N."/>
            <person name="Catarino B."/>
            <person name="Hetherington A.J."/>
            <person name="Saltykova A."/>
            <person name="Bonnot C."/>
            <person name="Breuninger H."/>
            <person name="Symeonidi A."/>
            <person name="Radhakrishnan G.V."/>
            <person name="Van Nieuwerburgh F."/>
            <person name="Deforce D."/>
            <person name="Chang C."/>
            <person name="Karol K.G."/>
            <person name="Hedrich R."/>
            <person name="Ulvskov P."/>
            <person name="Glockner G."/>
            <person name="Delwiche C.F."/>
            <person name="Petrasek J."/>
            <person name="Van de Peer Y."/>
            <person name="Friml J."/>
            <person name="Beilby M."/>
            <person name="Dolan L."/>
            <person name="Kohara Y."/>
            <person name="Sugano S."/>
            <person name="Fujiyama A."/>
            <person name="Delaux P.-M."/>
            <person name="Quint M."/>
            <person name="TheiBen G."/>
            <person name="Hagemann M."/>
            <person name="Harholt J."/>
            <person name="Dunand C."/>
            <person name="Zachgo S."/>
            <person name="Langdale J."/>
            <person name="Maumus F."/>
            <person name="Straeten D.V.D."/>
            <person name="Gould S.B."/>
            <person name="Rensing S.A."/>
        </authorList>
    </citation>
    <scope>NUCLEOTIDE SEQUENCE [LARGE SCALE GENOMIC DNA]</scope>
    <source>
        <strain evidence="2 3">S276</strain>
    </source>
</reference>
<accession>A0A388KHZ2</accession>
<protein>
    <submittedName>
        <fullName evidence="2">Uncharacterized protein</fullName>
    </submittedName>
</protein>
<feature type="compositionally biased region" description="Basic and acidic residues" evidence="1">
    <location>
        <begin position="670"/>
        <end position="681"/>
    </location>
</feature>
<dbReference type="EMBL" id="BFEA01000118">
    <property type="protein sequence ID" value="GBG69680.1"/>
    <property type="molecule type" value="Genomic_DNA"/>
</dbReference>
<keyword evidence="3" id="KW-1185">Reference proteome</keyword>
<feature type="compositionally biased region" description="Basic and acidic residues" evidence="1">
    <location>
        <begin position="135"/>
        <end position="150"/>
    </location>
</feature>